<proteinExistence type="inferred from homology"/>
<dbReference type="InterPro" id="IPR016032">
    <property type="entry name" value="Sig_transdc_resp-reg_C-effctor"/>
</dbReference>
<evidence type="ECO:0000259" key="7">
    <source>
        <dbReference type="PROSITE" id="PS51755"/>
    </source>
</evidence>
<gene>
    <name evidence="8" type="ORF">ACKI18_06005</name>
</gene>
<dbReference type="InterPro" id="IPR001867">
    <property type="entry name" value="OmpR/PhoB-type_DNA-bd"/>
</dbReference>
<dbReference type="InterPro" id="IPR005158">
    <property type="entry name" value="BTAD"/>
</dbReference>
<evidence type="ECO:0000256" key="1">
    <source>
        <dbReference type="ARBA" id="ARBA00005820"/>
    </source>
</evidence>
<feature type="DNA-binding region" description="OmpR/PhoB-type" evidence="6">
    <location>
        <begin position="1"/>
        <end position="103"/>
    </location>
</feature>
<keyword evidence="4 6" id="KW-0238">DNA-binding</keyword>
<dbReference type="InterPro" id="IPR027417">
    <property type="entry name" value="P-loop_NTPase"/>
</dbReference>
<accession>A0ABW9HJN1</accession>
<feature type="domain" description="OmpR/PhoB-type" evidence="7">
    <location>
        <begin position="1"/>
        <end position="103"/>
    </location>
</feature>
<dbReference type="Proteomes" id="UP001631957">
    <property type="component" value="Unassembled WGS sequence"/>
</dbReference>
<dbReference type="Gene3D" id="1.10.10.10">
    <property type="entry name" value="Winged helix-like DNA-binding domain superfamily/Winged helix DNA-binding domain"/>
    <property type="match status" value="1"/>
</dbReference>
<keyword evidence="2" id="KW-0902">Two-component regulatory system</keyword>
<evidence type="ECO:0000256" key="4">
    <source>
        <dbReference type="ARBA" id="ARBA00023125"/>
    </source>
</evidence>
<dbReference type="SUPFAM" id="SSF52540">
    <property type="entry name" value="P-loop containing nucleoside triphosphate hydrolases"/>
    <property type="match status" value="1"/>
</dbReference>
<dbReference type="SMART" id="SM01043">
    <property type="entry name" value="BTAD"/>
    <property type="match status" value="1"/>
</dbReference>
<dbReference type="SMART" id="SM00862">
    <property type="entry name" value="Trans_reg_C"/>
    <property type="match status" value="1"/>
</dbReference>
<keyword evidence="5" id="KW-0804">Transcription</keyword>
<dbReference type="Pfam" id="PF13374">
    <property type="entry name" value="TPR_10"/>
    <property type="match status" value="1"/>
</dbReference>
<dbReference type="EMBL" id="JBJVNI010000003">
    <property type="protein sequence ID" value="MFM9608264.1"/>
    <property type="molecule type" value="Genomic_DNA"/>
</dbReference>
<dbReference type="InterPro" id="IPR019734">
    <property type="entry name" value="TPR_rpt"/>
</dbReference>
<dbReference type="InterPro" id="IPR036388">
    <property type="entry name" value="WH-like_DNA-bd_sf"/>
</dbReference>
<evidence type="ECO:0000313" key="8">
    <source>
        <dbReference type="EMBL" id="MFM9608264.1"/>
    </source>
</evidence>
<dbReference type="Gene3D" id="1.25.40.10">
    <property type="entry name" value="Tetratricopeptide repeat domain"/>
    <property type="match status" value="3"/>
</dbReference>
<keyword evidence="3" id="KW-0805">Transcription regulation</keyword>
<evidence type="ECO:0000256" key="2">
    <source>
        <dbReference type="ARBA" id="ARBA00023012"/>
    </source>
</evidence>
<comment type="similarity">
    <text evidence="1">Belongs to the AfsR/DnrI/RedD regulatory family.</text>
</comment>
<sequence length="939" mass="102200">MHFLLLGTVELRGADGTPVDLGPAKQRTVLAALLVDAGRWVPVETLIDRVWGQDPPAQVRPSLYSYVARLRRLLAGTAAPDHGKTDGDTAPLRRGPGGYLLDVPLDRIDVHRFRHLVEQARRTGRADAERIVLLREALGLWRGEPLAGLSGAWARRVRHSWEQQRVEAVMARTDAEMALGRHADVIGPMTGLLAEHPLVEPFAVALMRALHAAGRSPEALAVYAGLRERLAEELGADPGAEAQRTHQAILRGEPARPAGSPTPALPAQLPLEARGFTGRTEELARLDDILAAAPEQPATVVISAIAGAGGIGKTWLALHWAHRHTGHFPDGQLFVDLLGFNPSTPPMEPATALRGFLEALGVAPGAVPSTPHGRTSLYRSLLAGRRMLVVLDNAGSPDQVVPLLPGNPDCAVLVTSRRKLTELVVRHGARPLGLDALRPDDARRVLDTRLGPARTAAEPHAVDELLAHCDGHPLALGIIVGRAACTPRLPLARLAAELRESTTRLDALDDDMPSASLPQALSWSYHALAPEQARLFALLGLAPGPDIGLSALASLAGLPPPAARTALRGLENLHLADEYAPGRWRMHDLVRLYAADRGRRDLPPADRDAALRRLTEFYLHTTCATRPLMQVHETPLGLGDPVPGCRPQQLTTQAEAVQWLAGELPNLLAAQRLAADRGWRRLVWQFVWSLDHFHSLLGHVRDRMAMCTAALAALDRDDPLDVHVMVHRQLGHAAAHVGAHDEATRHLTHALSLAEQSGDHATQARIHISLAQAYGQQDHLPGALDHATRALRLHQRVDQPVTKATALNSVGWYSARLGRFDQAREHCEAALELSRRIRHDSLEADILDSLGYIAHHTGRHLEAVHRYQLAAARYCALGGDYWAADTLDRLGHVHQALGRPDRARATWEEAAAMYRNQHRLALAERVQHQLDALDPTGDE</sequence>
<dbReference type="Pfam" id="PF03704">
    <property type="entry name" value="BTAD"/>
    <property type="match status" value="1"/>
</dbReference>
<dbReference type="Gene3D" id="3.40.50.300">
    <property type="entry name" value="P-loop containing nucleotide triphosphate hydrolases"/>
    <property type="match status" value="1"/>
</dbReference>
<dbReference type="PANTHER" id="PTHR35807">
    <property type="entry name" value="TRANSCRIPTIONAL REGULATOR REDD-RELATED"/>
    <property type="match status" value="1"/>
</dbReference>
<dbReference type="CDD" id="cd15831">
    <property type="entry name" value="BTAD"/>
    <property type="match status" value="1"/>
</dbReference>
<evidence type="ECO:0000256" key="3">
    <source>
        <dbReference type="ARBA" id="ARBA00023015"/>
    </source>
</evidence>
<dbReference type="Pfam" id="PF13424">
    <property type="entry name" value="TPR_12"/>
    <property type="match status" value="2"/>
</dbReference>
<comment type="caution">
    <text evidence="8">The sequence shown here is derived from an EMBL/GenBank/DDBJ whole genome shotgun (WGS) entry which is preliminary data.</text>
</comment>
<dbReference type="PANTHER" id="PTHR35807:SF1">
    <property type="entry name" value="TRANSCRIPTIONAL REGULATOR REDD"/>
    <property type="match status" value="1"/>
</dbReference>
<dbReference type="RefSeq" id="WP_409120644.1">
    <property type="nucleotide sequence ID" value="NZ_JBJVNI010000003.1"/>
</dbReference>
<evidence type="ECO:0000256" key="5">
    <source>
        <dbReference type="ARBA" id="ARBA00023163"/>
    </source>
</evidence>
<dbReference type="Pfam" id="PF00486">
    <property type="entry name" value="Trans_reg_C"/>
    <property type="match status" value="1"/>
</dbReference>
<keyword evidence="9" id="KW-1185">Reference proteome</keyword>
<dbReference type="PROSITE" id="PS51755">
    <property type="entry name" value="OMPR_PHOB"/>
    <property type="match status" value="1"/>
</dbReference>
<dbReference type="PRINTS" id="PR00364">
    <property type="entry name" value="DISEASERSIST"/>
</dbReference>
<reference evidence="8 9" key="1">
    <citation type="submission" date="2024-12" db="EMBL/GenBank/DDBJ databases">
        <title>Forecasting of Potato common scab and diversities of Pathogenic streptomyces spp. in china.</title>
        <authorList>
            <person name="Handique U."/>
            <person name="Wu J."/>
        </authorList>
    </citation>
    <scope>NUCLEOTIDE SEQUENCE [LARGE SCALE GENOMIC DNA]</scope>
    <source>
        <strain evidence="8 9">ZRIMU1530</strain>
    </source>
</reference>
<name>A0ABW9HJN1_9ACTN</name>
<dbReference type="SMART" id="SM00028">
    <property type="entry name" value="TPR"/>
    <property type="match status" value="4"/>
</dbReference>
<dbReference type="SUPFAM" id="SSF48452">
    <property type="entry name" value="TPR-like"/>
    <property type="match status" value="2"/>
</dbReference>
<protein>
    <submittedName>
        <fullName evidence="8">BTAD domain-containing putative transcriptional regulator</fullName>
    </submittedName>
</protein>
<dbReference type="InterPro" id="IPR051677">
    <property type="entry name" value="AfsR-DnrI-RedD_regulator"/>
</dbReference>
<evidence type="ECO:0000256" key="6">
    <source>
        <dbReference type="PROSITE-ProRule" id="PRU01091"/>
    </source>
</evidence>
<dbReference type="SUPFAM" id="SSF46894">
    <property type="entry name" value="C-terminal effector domain of the bipartite response regulators"/>
    <property type="match status" value="1"/>
</dbReference>
<evidence type="ECO:0000313" key="9">
    <source>
        <dbReference type="Proteomes" id="UP001631957"/>
    </source>
</evidence>
<organism evidence="8 9">
    <name type="scientific">Streptomyces niveiscabiei</name>
    <dbReference type="NCBI Taxonomy" id="164115"/>
    <lineage>
        <taxon>Bacteria</taxon>
        <taxon>Bacillati</taxon>
        <taxon>Actinomycetota</taxon>
        <taxon>Actinomycetes</taxon>
        <taxon>Kitasatosporales</taxon>
        <taxon>Streptomycetaceae</taxon>
        <taxon>Streptomyces</taxon>
    </lineage>
</organism>
<dbReference type="InterPro" id="IPR011990">
    <property type="entry name" value="TPR-like_helical_dom_sf"/>
</dbReference>